<dbReference type="EMBL" id="VDEP01000204">
    <property type="protein sequence ID" value="KAA1124388.1"/>
    <property type="molecule type" value="Genomic_DNA"/>
</dbReference>
<evidence type="ECO:0000313" key="2">
    <source>
        <dbReference type="EMBL" id="KAA1124388.1"/>
    </source>
</evidence>
<evidence type="ECO:0000313" key="3">
    <source>
        <dbReference type="Proteomes" id="UP000325313"/>
    </source>
</evidence>
<dbReference type="AlphaFoldDB" id="A0A5B0RGR6"/>
<organism evidence="2 3">
    <name type="scientific">Puccinia graminis f. sp. tritici</name>
    <dbReference type="NCBI Taxonomy" id="56615"/>
    <lineage>
        <taxon>Eukaryota</taxon>
        <taxon>Fungi</taxon>
        <taxon>Dikarya</taxon>
        <taxon>Basidiomycota</taxon>
        <taxon>Pucciniomycotina</taxon>
        <taxon>Pucciniomycetes</taxon>
        <taxon>Pucciniales</taxon>
        <taxon>Pucciniaceae</taxon>
        <taxon>Puccinia</taxon>
    </lineage>
</organism>
<proteinExistence type="predicted"/>
<dbReference type="Proteomes" id="UP000325313">
    <property type="component" value="Unassembled WGS sequence"/>
</dbReference>
<sequence length="87" mass="9449">MPTYYVNPFGLQTPTTTTADPSLPSTILPDSPELDRPNIDTRSNTPDGDTQLRVDDIPGYKARPPSPPVASGCDSAQGAPRDWRRQP</sequence>
<name>A0A5B0RGR6_PUCGR</name>
<reference evidence="2 3" key="1">
    <citation type="submission" date="2019-05" db="EMBL/GenBank/DDBJ databases">
        <title>Emergence of the Ug99 lineage of the wheat stem rust pathogen through somatic hybridization.</title>
        <authorList>
            <person name="Li F."/>
            <person name="Upadhyaya N.M."/>
            <person name="Sperschneider J."/>
            <person name="Matny O."/>
            <person name="Nguyen-Phuc H."/>
            <person name="Mago R."/>
            <person name="Raley C."/>
            <person name="Miller M.E."/>
            <person name="Silverstein K.A.T."/>
            <person name="Henningsen E."/>
            <person name="Hirsch C.D."/>
            <person name="Visser B."/>
            <person name="Pretorius Z.A."/>
            <person name="Steffenson B.J."/>
            <person name="Schwessinger B."/>
            <person name="Dodds P.N."/>
            <person name="Figueroa M."/>
        </authorList>
    </citation>
    <scope>NUCLEOTIDE SEQUENCE [LARGE SCALE GENOMIC DNA]</scope>
    <source>
        <strain evidence="2 3">Ug99</strain>
    </source>
</reference>
<feature type="compositionally biased region" description="Polar residues" evidence="1">
    <location>
        <begin position="10"/>
        <end position="25"/>
    </location>
</feature>
<feature type="region of interest" description="Disordered" evidence="1">
    <location>
        <begin position="1"/>
        <end position="87"/>
    </location>
</feature>
<evidence type="ECO:0000256" key="1">
    <source>
        <dbReference type="SAM" id="MobiDB-lite"/>
    </source>
</evidence>
<protein>
    <submittedName>
        <fullName evidence="2">Uncharacterized protein</fullName>
    </submittedName>
</protein>
<comment type="caution">
    <text evidence="2">The sequence shown here is derived from an EMBL/GenBank/DDBJ whole genome shotgun (WGS) entry which is preliminary data.</text>
</comment>
<accession>A0A5B0RGR6</accession>
<gene>
    <name evidence="2" type="ORF">PGTUg99_029993</name>
</gene>